<evidence type="ECO:0000313" key="2">
    <source>
        <dbReference type="EMBL" id="KAK6352793.1"/>
    </source>
</evidence>
<feature type="compositionally biased region" description="Basic residues" evidence="1">
    <location>
        <begin position="162"/>
        <end position="179"/>
    </location>
</feature>
<reference evidence="2 3" key="1">
    <citation type="submission" date="2019-10" db="EMBL/GenBank/DDBJ databases">
        <authorList>
            <person name="Palmer J.M."/>
        </authorList>
    </citation>
    <scope>NUCLEOTIDE SEQUENCE [LARGE SCALE GENOMIC DNA]</scope>
    <source>
        <strain evidence="2 3">TWF696</strain>
    </source>
</reference>
<protein>
    <submittedName>
        <fullName evidence="2">Uncharacterized protein</fullName>
    </submittedName>
</protein>
<proteinExistence type="predicted"/>
<keyword evidence="3" id="KW-1185">Reference proteome</keyword>
<feature type="region of interest" description="Disordered" evidence="1">
    <location>
        <begin position="127"/>
        <end position="196"/>
    </location>
</feature>
<sequence length="267" mass="30781">MHHPNDRSFRQSLDVEIKHAGVQTQKTLSRLPAVFRNPRKNGTLVEDNLFTLRADIHSVFEKGGFVFVIKVSQEFKRHLISLDKILGNLESMTNPIRLGWPFIFSHLAWAAFRAIEPGFLDIQRERRKKRKIDDSDEDTETQSTSSDDGSEDHDKASTTKQPSKRRKLAPRCSTKARKQGRGEQSSKEEEGELRQMEMNREEKFSADSLPPGYLDDPESAGPLNIFQRILVENTQVHPDRRRIAEFTKEYRALHPDICQVANTDNVW</sequence>
<organism evidence="2 3">
    <name type="scientific">Orbilia brochopaga</name>
    <dbReference type="NCBI Taxonomy" id="3140254"/>
    <lineage>
        <taxon>Eukaryota</taxon>
        <taxon>Fungi</taxon>
        <taxon>Dikarya</taxon>
        <taxon>Ascomycota</taxon>
        <taxon>Pezizomycotina</taxon>
        <taxon>Orbiliomycetes</taxon>
        <taxon>Orbiliales</taxon>
        <taxon>Orbiliaceae</taxon>
        <taxon>Orbilia</taxon>
    </lineage>
</organism>
<evidence type="ECO:0000256" key="1">
    <source>
        <dbReference type="SAM" id="MobiDB-lite"/>
    </source>
</evidence>
<dbReference type="AlphaFoldDB" id="A0AAV9V0D3"/>
<feature type="compositionally biased region" description="Basic and acidic residues" evidence="1">
    <location>
        <begin position="180"/>
        <end position="196"/>
    </location>
</feature>
<name>A0AAV9V0D3_9PEZI</name>
<gene>
    <name evidence="2" type="ORF">TWF696_004796</name>
</gene>
<dbReference type="EMBL" id="JAVHNQ010000003">
    <property type="protein sequence ID" value="KAK6352793.1"/>
    <property type="molecule type" value="Genomic_DNA"/>
</dbReference>
<evidence type="ECO:0000313" key="3">
    <source>
        <dbReference type="Proteomes" id="UP001375240"/>
    </source>
</evidence>
<dbReference type="Proteomes" id="UP001375240">
    <property type="component" value="Unassembled WGS sequence"/>
</dbReference>
<comment type="caution">
    <text evidence="2">The sequence shown here is derived from an EMBL/GenBank/DDBJ whole genome shotgun (WGS) entry which is preliminary data.</text>
</comment>
<accession>A0AAV9V0D3</accession>